<protein>
    <submittedName>
        <fullName evidence="1">Lipid A deacylase LpxR family protein</fullName>
    </submittedName>
</protein>
<dbReference type="Gene3D" id="2.40.128.140">
    <property type="entry name" value="Outer membrane protein"/>
    <property type="match status" value="1"/>
</dbReference>
<dbReference type="InterPro" id="IPR037107">
    <property type="entry name" value="Put_OMP_sf"/>
</dbReference>
<evidence type="ECO:0000313" key="1">
    <source>
        <dbReference type="EMBL" id="GAA4331144.1"/>
    </source>
</evidence>
<sequence>MLSPNHIKGGFFNPNEILKKALFTGAFCCLSLTALHAQNFKSQIRITSDNDAYISRMKDRYYTNGASLKYTHALNRDKITNPNLAKKIIEIEGGQQIFNPYSATLKKSRPIDRPFTGYLFAGGSMNWLYKNESAIKVSAQVGVIGPAALGKEVQSWFHSAFKLHEVKGWDYQLRNEPGLNARFDYQRLLYRNASKWFDVTVSPSALLGNTFTGAQAGLQLRFGLLDKLFQSAATNSRLSFGGDRHRKVELYVYLTPQLNYVAYDATIEGGMFRNNKGPITFGVQPFVYEQKMGVQFATSRWSATYAVSLRTKEVQSRAAGSQYGSLSVGYSFDGL</sequence>
<name>A0ABP8GX93_9SPHI</name>
<accession>A0ABP8GX93</accession>
<reference evidence="2" key="1">
    <citation type="journal article" date="2019" name="Int. J. Syst. Evol. Microbiol.">
        <title>The Global Catalogue of Microorganisms (GCM) 10K type strain sequencing project: providing services to taxonomists for standard genome sequencing and annotation.</title>
        <authorList>
            <consortium name="The Broad Institute Genomics Platform"/>
            <consortium name="The Broad Institute Genome Sequencing Center for Infectious Disease"/>
            <person name="Wu L."/>
            <person name="Ma J."/>
        </authorList>
    </citation>
    <scope>NUCLEOTIDE SEQUENCE [LARGE SCALE GENOMIC DNA]</scope>
    <source>
        <strain evidence="2">JCM 17705</strain>
    </source>
</reference>
<gene>
    <name evidence="1" type="ORF">GCM10023149_36780</name>
</gene>
<keyword evidence="2" id="KW-1185">Reference proteome</keyword>
<organism evidence="1 2">
    <name type="scientific">Mucilaginibacter gynuensis</name>
    <dbReference type="NCBI Taxonomy" id="1302236"/>
    <lineage>
        <taxon>Bacteria</taxon>
        <taxon>Pseudomonadati</taxon>
        <taxon>Bacteroidota</taxon>
        <taxon>Sphingobacteriia</taxon>
        <taxon>Sphingobacteriales</taxon>
        <taxon>Sphingobacteriaceae</taxon>
        <taxon>Mucilaginibacter</taxon>
    </lineage>
</organism>
<proteinExistence type="predicted"/>
<dbReference type="EMBL" id="BAABFT010000011">
    <property type="protein sequence ID" value="GAA4331144.1"/>
    <property type="molecule type" value="Genomic_DNA"/>
</dbReference>
<dbReference type="InterPro" id="IPR018707">
    <property type="entry name" value="LpxR"/>
</dbReference>
<dbReference type="Proteomes" id="UP001500582">
    <property type="component" value="Unassembled WGS sequence"/>
</dbReference>
<comment type="caution">
    <text evidence="1">The sequence shown here is derived from an EMBL/GenBank/DDBJ whole genome shotgun (WGS) entry which is preliminary data.</text>
</comment>
<dbReference type="RefSeq" id="WP_345212618.1">
    <property type="nucleotide sequence ID" value="NZ_BAABFT010000011.1"/>
</dbReference>
<evidence type="ECO:0000313" key="2">
    <source>
        <dbReference type="Proteomes" id="UP001500582"/>
    </source>
</evidence>
<dbReference type="Pfam" id="PF09982">
    <property type="entry name" value="LpxR"/>
    <property type="match status" value="1"/>
</dbReference>